<evidence type="ECO:0000313" key="4">
    <source>
        <dbReference type="Proteomes" id="UP000887013"/>
    </source>
</evidence>
<dbReference type="AlphaFoldDB" id="A0A8X6UEB4"/>
<evidence type="ECO:0000256" key="2">
    <source>
        <dbReference type="SAM" id="MobiDB-lite"/>
    </source>
</evidence>
<keyword evidence="1" id="KW-0175">Coiled coil</keyword>
<feature type="coiled-coil region" evidence="1">
    <location>
        <begin position="269"/>
        <end position="310"/>
    </location>
</feature>
<feature type="compositionally biased region" description="Polar residues" evidence="2">
    <location>
        <begin position="316"/>
        <end position="360"/>
    </location>
</feature>
<reference evidence="3" key="1">
    <citation type="submission" date="2020-08" db="EMBL/GenBank/DDBJ databases">
        <title>Multicomponent nature underlies the extraordinary mechanical properties of spider dragline silk.</title>
        <authorList>
            <person name="Kono N."/>
            <person name="Nakamura H."/>
            <person name="Mori M."/>
            <person name="Yoshida Y."/>
            <person name="Ohtoshi R."/>
            <person name="Malay A.D."/>
            <person name="Moran D.A.P."/>
            <person name="Tomita M."/>
            <person name="Numata K."/>
            <person name="Arakawa K."/>
        </authorList>
    </citation>
    <scope>NUCLEOTIDE SEQUENCE</scope>
</reference>
<accession>A0A8X6UEB4</accession>
<proteinExistence type="predicted"/>
<name>A0A8X6UEB4_NEPPI</name>
<evidence type="ECO:0000313" key="3">
    <source>
        <dbReference type="EMBL" id="GFU05830.1"/>
    </source>
</evidence>
<evidence type="ECO:0000256" key="1">
    <source>
        <dbReference type="SAM" id="Coils"/>
    </source>
</evidence>
<dbReference type="EMBL" id="BMAW01028135">
    <property type="protein sequence ID" value="GFU05830.1"/>
    <property type="molecule type" value="Genomic_DNA"/>
</dbReference>
<dbReference type="Proteomes" id="UP000887013">
    <property type="component" value="Unassembled WGS sequence"/>
</dbReference>
<feature type="compositionally biased region" description="Polar residues" evidence="2">
    <location>
        <begin position="369"/>
        <end position="379"/>
    </location>
</feature>
<comment type="caution">
    <text evidence="3">The sequence shown here is derived from an EMBL/GenBank/DDBJ whole genome shotgun (WGS) entry which is preliminary data.</text>
</comment>
<gene>
    <name evidence="3" type="primary">AVEN_241435_1</name>
    <name evidence="3" type="ORF">NPIL_120041</name>
</gene>
<organism evidence="3 4">
    <name type="scientific">Nephila pilipes</name>
    <name type="common">Giant wood spider</name>
    <name type="synonym">Nephila maculata</name>
    <dbReference type="NCBI Taxonomy" id="299642"/>
    <lineage>
        <taxon>Eukaryota</taxon>
        <taxon>Metazoa</taxon>
        <taxon>Ecdysozoa</taxon>
        <taxon>Arthropoda</taxon>
        <taxon>Chelicerata</taxon>
        <taxon>Arachnida</taxon>
        <taxon>Araneae</taxon>
        <taxon>Araneomorphae</taxon>
        <taxon>Entelegynae</taxon>
        <taxon>Araneoidea</taxon>
        <taxon>Nephilidae</taxon>
        <taxon>Nephila</taxon>
    </lineage>
</organism>
<keyword evidence="4" id="KW-1185">Reference proteome</keyword>
<dbReference type="OrthoDB" id="2136082at2759"/>
<protein>
    <submittedName>
        <fullName evidence="3">Uncharacterized protein</fullName>
    </submittedName>
</protein>
<feature type="region of interest" description="Disordered" evidence="2">
    <location>
        <begin position="313"/>
        <end position="379"/>
    </location>
</feature>
<sequence>MQFFAQKCITSCNNWRSRNVIRVCCNMSSLPQGWHGIPVPTRNGISSVTAATVPTTIRKKWNSPLSNEVPRSRLPAYKPSNLRLHKNPVNGTIPPRTFTKSSCPVPKSDVATSPPKPSPTKQYQTEIAKLKKELTTIKTENSILKVKVRRVDDENLQKSRQIEKLRVELKAAQKVESTNSKKSKDSELLLLRQKCLRLEGALKEKDLALNTFRRLNNEASLKLERTISRNSITRLEVGDIEDAKQDKLNETIRIFGKTSSAGHAISRSNHSTKTEVAKLREMIHKLEKENQDLQQLVKDKGEEIRQLKMHLRSRTYVKSPQNSESKTTVKVNLTSKSEPVPNPSISSKPTFNTLKSNNPVPIQKPIKPRNTSKQTTKITGNSVKKTNVQNIPKTLPKMQNSLQKHDIVKKQKANILCNGIPKSTAVKRQVNVPKSVLPVTRPRKSLPSTKPVISNFEGIENSENNIADEVQKMRENIAAKRIQRSWRDHQKRNFKKGDHQNLQKALTFIVTSLKHHKLRKEKMNMLQKRKNISPRMKVDDTSIVEAVQTAAKNIWEKEIGVINSNFLIVNFICVQLLDMCIYK</sequence>
<feature type="region of interest" description="Disordered" evidence="2">
    <location>
        <begin position="78"/>
        <end position="122"/>
    </location>
</feature>